<keyword evidence="2" id="KW-0812">Transmembrane</keyword>
<evidence type="ECO:0000313" key="4">
    <source>
        <dbReference type="Proteomes" id="UP001300502"/>
    </source>
</evidence>
<evidence type="ECO:0000256" key="2">
    <source>
        <dbReference type="SAM" id="Phobius"/>
    </source>
</evidence>
<dbReference type="EMBL" id="JANCYU010000011">
    <property type="protein sequence ID" value="KAK4523106.1"/>
    <property type="molecule type" value="Genomic_DNA"/>
</dbReference>
<dbReference type="Gene3D" id="3.90.550.10">
    <property type="entry name" value="Spore Coat Polysaccharide Biosynthesis Protein SpsA, Chain A"/>
    <property type="match status" value="1"/>
</dbReference>
<dbReference type="CDD" id="cd02537">
    <property type="entry name" value="GT8_Glycogenin"/>
    <property type="match status" value="1"/>
</dbReference>
<feature type="transmembrane region" description="Helical" evidence="2">
    <location>
        <begin position="559"/>
        <end position="584"/>
    </location>
</feature>
<keyword evidence="2" id="KW-1133">Transmembrane helix</keyword>
<keyword evidence="4" id="KW-1185">Reference proteome</keyword>
<evidence type="ECO:0000256" key="1">
    <source>
        <dbReference type="SAM" id="MobiDB-lite"/>
    </source>
</evidence>
<feature type="region of interest" description="Disordered" evidence="1">
    <location>
        <begin position="627"/>
        <end position="660"/>
    </location>
</feature>
<feature type="transmembrane region" description="Helical" evidence="2">
    <location>
        <begin position="524"/>
        <end position="547"/>
    </location>
</feature>
<sequence length="660" mass="75928">MSDEQVVQLAKKTAQDPENIAQVYSSEVFPYVVDRTGVVRRPEIVKYFIFDFERWMNFTKEMKARRQESGDTGGSACTALFVHNGQQTAKSCSGSSPLLGNLSSSFTRVADLNNSSREGFELSPTRHAYVTLLYGSSYLLPVRVMMQSLRVNSQDNFRRIVLVTSDVSESAIAQLHSEGIETRKISSVDNPYTKGPKYDARFDEVMAKLMIFNMTDLDSVVYIDADSLVFGPLGDLFRCADFCASFINPCLFNSGVMALKPSKEVFEDMIQKLPTLPSYDGGDQGFLNSYFSSLYYAPVFDPSSENGTGGPMRRLPFGWHLDHILFYPRFRWEIPEKPCGRMKIVEFLGGPFLKPWKWWSYLICDLSYVWLEYRMQLQYPYPPGYMSGWNIFFRCIFMYFLAMIGILSLKKRYAYPRIVVTKLIFYIWSLVPFREQILFIFTDLIHDRAFLLFCLGLGFFLWFTTTAISCVLVPVMLPPWRAAILYLHYKALLFGYSLVMFGLFCSTHAKTSDFQKWKGKPSAVWLETFVWIGVETFFAPVGFYVFWHIPWQTAFQKAFYGLVTIAFYFCVIAFMFCRVSFLWLRWGAARYEAQRARARSLPLDEGGSSDWNVDLTSSSRFKVSQPFTSYEVSPVTSSFQESARKRGSERTSPHKTSQLA</sequence>
<feature type="compositionally biased region" description="Basic and acidic residues" evidence="1">
    <location>
        <begin position="642"/>
        <end position="652"/>
    </location>
</feature>
<comment type="caution">
    <text evidence="3">The sequence shown here is derived from an EMBL/GenBank/DDBJ whole genome shotgun (WGS) entry which is preliminary data.</text>
</comment>
<feature type="transmembrane region" description="Helical" evidence="2">
    <location>
        <begin position="483"/>
        <end position="504"/>
    </location>
</feature>
<keyword evidence="2" id="KW-0472">Membrane</keyword>
<evidence type="ECO:0000313" key="3">
    <source>
        <dbReference type="EMBL" id="KAK4523106.1"/>
    </source>
</evidence>
<gene>
    <name evidence="3" type="ORF">GAYE_PCTG36G0997</name>
</gene>
<name>A0AAV9I3Q3_9RHOD</name>
<proteinExistence type="predicted"/>
<dbReference type="PANTHER" id="PTHR11183">
    <property type="entry name" value="GLYCOGENIN SUBFAMILY MEMBER"/>
    <property type="match status" value="1"/>
</dbReference>
<accession>A0AAV9I3Q3</accession>
<feature type="transmembrane region" description="Helical" evidence="2">
    <location>
        <begin position="451"/>
        <end position="477"/>
    </location>
</feature>
<dbReference type="InterPro" id="IPR050587">
    <property type="entry name" value="GNT1/Glycosyltrans_8"/>
</dbReference>
<dbReference type="AlphaFoldDB" id="A0AAV9I3Q3"/>
<protein>
    <recommendedName>
        <fullName evidence="5">Glycogenin glucosyltransferase</fullName>
    </recommendedName>
</protein>
<feature type="transmembrane region" description="Helical" evidence="2">
    <location>
        <begin position="385"/>
        <end position="407"/>
    </location>
</feature>
<dbReference type="Proteomes" id="UP001300502">
    <property type="component" value="Unassembled WGS sequence"/>
</dbReference>
<dbReference type="SUPFAM" id="SSF53448">
    <property type="entry name" value="Nucleotide-diphospho-sugar transferases"/>
    <property type="match status" value="1"/>
</dbReference>
<reference evidence="3 4" key="1">
    <citation type="submission" date="2022-07" db="EMBL/GenBank/DDBJ databases">
        <title>Genome-wide signatures of adaptation to extreme environments.</title>
        <authorList>
            <person name="Cho C.H."/>
            <person name="Yoon H.S."/>
        </authorList>
    </citation>
    <scope>NUCLEOTIDE SEQUENCE [LARGE SCALE GENOMIC DNA]</scope>
    <source>
        <strain evidence="3 4">108.79 E11</strain>
    </source>
</reference>
<evidence type="ECO:0008006" key="5">
    <source>
        <dbReference type="Google" id="ProtNLM"/>
    </source>
</evidence>
<feature type="compositionally biased region" description="Polar residues" evidence="1">
    <location>
        <begin position="627"/>
        <end position="641"/>
    </location>
</feature>
<dbReference type="InterPro" id="IPR029044">
    <property type="entry name" value="Nucleotide-diphossugar_trans"/>
</dbReference>
<organism evidence="3 4">
    <name type="scientific">Galdieria yellowstonensis</name>
    <dbReference type="NCBI Taxonomy" id="3028027"/>
    <lineage>
        <taxon>Eukaryota</taxon>
        <taxon>Rhodophyta</taxon>
        <taxon>Bangiophyceae</taxon>
        <taxon>Galdieriales</taxon>
        <taxon>Galdieriaceae</taxon>
        <taxon>Galdieria</taxon>
    </lineage>
</organism>